<dbReference type="Proteomes" id="UP000199476">
    <property type="component" value="Unassembled WGS sequence"/>
</dbReference>
<dbReference type="InterPro" id="IPR023631">
    <property type="entry name" value="Amidase_dom"/>
</dbReference>
<keyword evidence="3" id="KW-0808">Transferase</keyword>
<dbReference type="STRING" id="321763.SAMN04488692_10953"/>
<name>A0A1G9MYM3_9FIRM</name>
<dbReference type="InterPro" id="IPR000120">
    <property type="entry name" value="Amidase"/>
</dbReference>
<dbReference type="InterPro" id="IPR036928">
    <property type="entry name" value="AS_sf"/>
</dbReference>
<dbReference type="RefSeq" id="WP_089759815.1">
    <property type="nucleotide sequence ID" value="NZ_FNGO01000009.1"/>
</dbReference>
<feature type="coiled-coil region" evidence="1">
    <location>
        <begin position="21"/>
        <end position="72"/>
    </location>
</feature>
<evidence type="ECO:0000256" key="1">
    <source>
        <dbReference type="SAM" id="Coils"/>
    </source>
</evidence>
<reference evidence="3 4" key="1">
    <citation type="submission" date="2016-10" db="EMBL/GenBank/DDBJ databases">
        <authorList>
            <person name="de Groot N.N."/>
        </authorList>
    </citation>
    <scope>NUCLEOTIDE SEQUENCE [LARGE SCALE GENOMIC DNA]</scope>
    <source>
        <strain evidence="3 4">SLAS-1</strain>
    </source>
</reference>
<dbReference type="AlphaFoldDB" id="A0A1G9MYM3"/>
<protein>
    <submittedName>
        <fullName evidence="3">Asp-tRNAAsn/Glu-tRNAGln amidotransferase A subunit</fullName>
    </submittedName>
</protein>
<gene>
    <name evidence="3" type="ORF">SAMN04488692_10953</name>
</gene>
<proteinExistence type="predicted"/>
<evidence type="ECO:0000259" key="2">
    <source>
        <dbReference type="Pfam" id="PF01425"/>
    </source>
</evidence>
<dbReference type="EMBL" id="FNGO01000009">
    <property type="protein sequence ID" value="SDL79416.1"/>
    <property type="molecule type" value="Genomic_DNA"/>
</dbReference>
<organism evidence="3 4">
    <name type="scientific">Halarsenatibacter silvermanii</name>
    <dbReference type="NCBI Taxonomy" id="321763"/>
    <lineage>
        <taxon>Bacteria</taxon>
        <taxon>Bacillati</taxon>
        <taxon>Bacillota</taxon>
        <taxon>Clostridia</taxon>
        <taxon>Halanaerobiales</taxon>
        <taxon>Halarsenatibacteraceae</taxon>
        <taxon>Halarsenatibacter</taxon>
    </lineage>
</organism>
<feature type="domain" description="Amidase" evidence="2">
    <location>
        <begin position="26"/>
        <end position="430"/>
    </location>
</feature>
<evidence type="ECO:0000313" key="4">
    <source>
        <dbReference type="Proteomes" id="UP000199476"/>
    </source>
</evidence>
<dbReference type="PANTHER" id="PTHR11895">
    <property type="entry name" value="TRANSAMIDASE"/>
    <property type="match status" value="1"/>
</dbReference>
<keyword evidence="1" id="KW-0175">Coiled coil</keyword>
<dbReference type="PANTHER" id="PTHR11895:SF67">
    <property type="entry name" value="AMIDASE DOMAIN-CONTAINING PROTEIN"/>
    <property type="match status" value="1"/>
</dbReference>
<dbReference type="SUPFAM" id="SSF75304">
    <property type="entry name" value="Amidase signature (AS) enzymes"/>
    <property type="match status" value="1"/>
</dbReference>
<evidence type="ECO:0000313" key="3">
    <source>
        <dbReference type="EMBL" id="SDL79416.1"/>
    </source>
</evidence>
<dbReference type="OrthoDB" id="9811471at2"/>
<keyword evidence="4" id="KW-1185">Reference proteome</keyword>
<sequence length="441" mass="48176">MEKYINSCRLNSLSDGLKEGEEDLSEIIDESLNRIENCEEKIEALLPEQNREKRLRRQADKLQRRAEAGEDLPLYGVLTGIKDIFHLQGFFTRAGSSLDPELLTGEEGYIVKKIRQAGGLMLGKTVTTEFAYFAPGPTRNPHNFDHTPGGSSSGSAAAVAAGYCPLALGTQTVGSIIRPASYCGVAGFKPTYDRIPREGLLPFSSSADHIGFFTRDVSGMRKASAVLVPGWEEDNEDLEYSPGAEKGKKPVLGVPADAYLEQADNEGLRNFAETKKELEQAGYPIKKTESLSDIAGINRAHRQLVAFEFAEVHRDWYEEYSDHYRQGSIQLIEKGRAVSSADYQRAQKSQQRTRKNLHEKMKTAGIDIWISPAAPGPAPEGIDDTGNPVMNLPWTHAGLPAISLPAGGSDEGLPMGLQLAGYAGGDEKLLAWAADIEKILL</sequence>
<dbReference type="Gene3D" id="3.90.1300.10">
    <property type="entry name" value="Amidase signature (AS) domain"/>
    <property type="match status" value="1"/>
</dbReference>
<dbReference type="GO" id="GO:0016740">
    <property type="term" value="F:transferase activity"/>
    <property type="evidence" value="ECO:0007669"/>
    <property type="project" value="UniProtKB-KW"/>
</dbReference>
<dbReference type="Pfam" id="PF01425">
    <property type="entry name" value="Amidase"/>
    <property type="match status" value="1"/>
</dbReference>
<accession>A0A1G9MYM3</accession>